<keyword evidence="2 7" id="KW-0132">Cell division</keyword>
<keyword evidence="6 7" id="KW-0961">Cell wall biogenesis/degradation</keyword>
<evidence type="ECO:0000313" key="13">
    <source>
        <dbReference type="Proteomes" id="UP000184522"/>
    </source>
</evidence>
<evidence type="ECO:0000259" key="11">
    <source>
        <dbReference type="Pfam" id="PF08245"/>
    </source>
</evidence>
<dbReference type="Proteomes" id="UP000184522">
    <property type="component" value="Unassembled WGS sequence"/>
</dbReference>
<dbReference type="SUPFAM" id="SSF53244">
    <property type="entry name" value="MurD-like peptide ligases, peptide-binding domain"/>
    <property type="match status" value="1"/>
</dbReference>
<dbReference type="GO" id="GO:0008360">
    <property type="term" value="P:regulation of cell shape"/>
    <property type="evidence" value="ECO:0007669"/>
    <property type="project" value="UniProtKB-KW"/>
</dbReference>
<feature type="binding site" evidence="7">
    <location>
        <position position="187"/>
    </location>
    <ligand>
        <name>UDP-N-acetyl-alpha-D-muramoyl-L-alanyl-D-glutamate</name>
        <dbReference type="ChEBI" id="CHEBI:83900"/>
    </ligand>
</feature>
<comment type="caution">
    <text evidence="7">Lacks conserved residue(s) required for the propagation of feature annotation.</text>
</comment>
<dbReference type="NCBIfam" id="NF001126">
    <property type="entry name" value="PRK00139.1-4"/>
    <property type="match status" value="1"/>
</dbReference>
<comment type="similarity">
    <text evidence="1 7">Belongs to the MurCDEF family. MurE subfamily.</text>
</comment>
<keyword evidence="7 12" id="KW-0436">Ligase</keyword>
<keyword evidence="7" id="KW-0547">Nucleotide-binding</keyword>
<evidence type="ECO:0000259" key="10">
    <source>
        <dbReference type="Pfam" id="PF02875"/>
    </source>
</evidence>
<comment type="pathway">
    <text evidence="7 8">Cell wall biogenesis; peptidoglycan biosynthesis.</text>
</comment>
<dbReference type="RefSeq" id="WP_073082780.1">
    <property type="nucleotide sequence ID" value="NZ_FQWS01000001.1"/>
</dbReference>
<comment type="subcellular location">
    <subcellularLocation>
        <location evidence="7 8">Cytoplasm</location>
    </subcellularLocation>
</comment>
<evidence type="ECO:0000256" key="6">
    <source>
        <dbReference type="ARBA" id="ARBA00023316"/>
    </source>
</evidence>
<keyword evidence="5 7" id="KW-0131">Cell cycle</keyword>
<dbReference type="InterPro" id="IPR005761">
    <property type="entry name" value="UDP-N-AcMur-Glu-dNH2Pim_ligase"/>
</dbReference>
<dbReference type="EC" id="6.3.2.13" evidence="7"/>
<feature type="binding site" evidence="7">
    <location>
        <position position="189"/>
    </location>
    <ligand>
        <name>UDP-N-acetyl-alpha-D-muramoyl-L-alanyl-D-glutamate</name>
        <dbReference type="ChEBI" id="CHEBI:83900"/>
    </ligand>
</feature>
<dbReference type="GO" id="GO:0005737">
    <property type="term" value="C:cytoplasm"/>
    <property type="evidence" value="ECO:0007669"/>
    <property type="project" value="UniProtKB-SubCell"/>
</dbReference>
<feature type="binding site" evidence="7">
    <location>
        <begin position="112"/>
        <end position="118"/>
    </location>
    <ligand>
        <name>ATP</name>
        <dbReference type="ChEBI" id="CHEBI:30616"/>
    </ligand>
</feature>
<dbReference type="SUPFAM" id="SSF53623">
    <property type="entry name" value="MurD-like peptide ligases, catalytic domain"/>
    <property type="match status" value="1"/>
</dbReference>
<dbReference type="STRING" id="1089305.SAMN05444148_0582"/>
<dbReference type="NCBIfam" id="TIGR01085">
    <property type="entry name" value="murE"/>
    <property type="match status" value="1"/>
</dbReference>
<dbReference type="GO" id="GO:0000287">
    <property type="term" value="F:magnesium ion binding"/>
    <property type="evidence" value="ECO:0007669"/>
    <property type="project" value="UniProtKB-UniRule"/>
</dbReference>
<dbReference type="InterPro" id="IPR035911">
    <property type="entry name" value="MurE/MurF_N"/>
</dbReference>
<feature type="domain" description="Mur ligase C-terminal" evidence="10">
    <location>
        <begin position="328"/>
        <end position="458"/>
    </location>
</feature>
<dbReference type="HAMAP" id="MF_00208">
    <property type="entry name" value="MurE"/>
    <property type="match status" value="1"/>
</dbReference>
<dbReference type="InterPro" id="IPR004101">
    <property type="entry name" value="Mur_ligase_C"/>
</dbReference>
<feature type="binding site" evidence="7">
    <location>
        <begin position="403"/>
        <end position="406"/>
    </location>
    <ligand>
        <name>meso-2,6-diaminopimelate</name>
        <dbReference type="ChEBI" id="CHEBI:57791"/>
    </ligand>
</feature>
<dbReference type="InterPro" id="IPR013221">
    <property type="entry name" value="Mur_ligase_cen"/>
</dbReference>
<dbReference type="GO" id="GO:0071555">
    <property type="term" value="P:cell wall organization"/>
    <property type="evidence" value="ECO:0007669"/>
    <property type="project" value="UniProtKB-KW"/>
</dbReference>
<feature type="domain" description="Mur ligase N-terminal catalytic" evidence="9">
    <location>
        <begin position="25"/>
        <end position="98"/>
    </location>
</feature>
<evidence type="ECO:0000313" key="12">
    <source>
        <dbReference type="EMBL" id="SHG62654.1"/>
    </source>
</evidence>
<evidence type="ECO:0000259" key="9">
    <source>
        <dbReference type="Pfam" id="PF01225"/>
    </source>
</evidence>
<dbReference type="InterPro" id="IPR000713">
    <property type="entry name" value="Mur_ligase_N"/>
</dbReference>
<accession>A0A1M5LC24</accession>
<comment type="PTM">
    <text evidence="7">Carboxylation is probably crucial for Mg(2+) binding and, consequently, for the gamma-phosphate positioning of ATP.</text>
</comment>
<comment type="catalytic activity">
    <reaction evidence="7">
        <text>UDP-N-acetyl-alpha-D-muramoyl-L-alanyl-D-glutamate + meso-2,6-diaminopimelate + ATP = UDP-N-acetyl-alpha-D-muramoyl-L-alanyl-gamma-D-glutamyl-meso-2,6-diaminopimelate + ADP + phosphate + H(+)</text>
        <dbReference type="Rhea" id="RHEA:23676"/>
        <dbReference type="ChEBI" id="CHEBI:15378"/>
        <dbReference type="ChEBI" id="CHEBI:30616"/>
        <dbReference type="ChEBI" id="CHEBI:43474"/>
        <dbReference type="ChEBI" id="CHEBI:57791"/>
        <dbReference type="ChEBI" id="CHEBI:83900"/>
        <dbReference type="ChEBI" id="CHEBI:83905"/>
        <dbReference type="ChEBI" id="CHEBI:456216"/>
        <dbReference type="EC" id="6.3.2.13"/>
    </reaction>
</comment>
<keyword evidence="7" id="KW-0067">ATP-binding</keyword>
<evidence type="ECO:0000256" key="4">
    <source>
        <dbReference type="ARBA" id="ARBA00022984"/>
    </source>
</evidence>
<dbReference type="Gene3D" id="3.90.190.20">
    <property type="entry name" value="Mur ligase, C-terminal domain"/>
    <property type="match status" value="1"/>
</dbReference>
<keyword evidence="7" id="KW-0963">Cytoplasm</keyword>
<feature type="binding site" evidence="7">
    <location>
        <position position="460"/>
    </location>
    <ligand>
        <name>meso-2,6-diaminopimelate</name>
        <dbReference type="ChEBI" id="CHEBI:57791"/>
    </ligand>
</feature>
<dbReference type="EMBL" id="FQWS01000001">
    <property type="protein sequence ID" value="SHG62654.1"/>
    <property type="molecule type" value="Genomic_DNA"/>
</dbReference>
<reference evidence="13" key="1">
    <citation type="submission" date="2016-11" db="EMBL/GenBank/DDBJ databases">
        <authorList>
            <person name="Varghese N."/>
            <person name="Submissions S."/>
        </authorList>
    </citation>
    <scope>NUCLEOTIDE SEQUENCE [LARGE SCALE GENOMIC DNA]</scope>
    <source>
        <strain evidence="13">DSM 25330</strain>
    </source>
</reference>
<dbReference type="AlphaFoldDB" id="A0A1M5LC24"/>
<evidence type="ECO:0000256" key="1">
    <source>
        <dbReference type="ARBA" id="ARBA00005898"/>
    </source>
</evidence>
<comment type="function">
    <text evidence="7">Catalyzes the addition of meso-diaminopimelic acid to the nucleotide precursor UDP-N-acetylmuramoyl-L-alanyl-D-glutamate (UMAG) in the biosynthesis of bacterial cell-wall peptidoglycan.</text>
</comment>
<dbReference type="OrthoDB" id="9800958at2"/>
<feature type="binding site" evidence="7">
    <location>
        <position position="456"/>
    </location>
    <ligand>
        <name>meso-2,6-diaminopimelate</name>
        <dbReference type="ChEBI" id="CHEBI:57791"/>
    </ligand>
</feature>
<dbReference type="Gene3D" id="3.40.1390.10">
    <property type="entry name" value="MurE/MurF, N-terminal domain"/>
    <property type="match status" value="1"/>
</dbReference>
<evidence type="ECO:0000256" key="3">
    <source>
        <dbReference type="ARBA" id="ARBA00022960"/>
    </source>
</evidence>
<keyword evidence="7" id="KW-0460">Magnesium</keyword>
<dbReference type="GO" id="GO:0005524">
    <property type="term" value="F:ATP binding"/>
    <property type="evidence" value="ECO:0007669"/>
    <property type="project" value="UniProtKB-UniRule"/>
</dbReference>
<dbReference type="Pfam" id="PF01225">
    <property type="entry name" value="Mur_ligase"/>
    <property type="match status" value="1"/>
</dbReference>
<protein>
    <recommendedName>
        <fullName evidence="7">UDP-N-acetylmuramoyl-L-alanyl-D-glutamate--2,6-diaminopimelate ligase</fullName>
        <ecNumber evidence="7">6.3.2.13</ecNumber>
    </recommendedName>
    <alternativeName>
        <fullName evidence="7">Meso-A2pm-adding enzyme</fullName>
    </alternativeName>
    <alternativeName>
        <fullName evidence="7">Meso-diaminopimelate-adding enzyme</fullName>
    </alternativeName>
    <alternativeName>
        <fullName evidence="7">UDP-MurNAc-L-Ala-D-Glu:meso-diaminopimelate ligase</fullName>
    </alternativeName>
    <alternativeName>
        <fullName evidence="7">UDP-MurNAc-tripeptide synthetase</fullName>
    </alternativeName>
    <alternativeName>
        <fullName evidence="7">UDP-N-acetylmuramyl-tripeptide synthetase</fullName>
    </alternativeName>
</protein>
<dbReference type="GO" id="GO:0008765">
    <property type="term" value="F:UDP-N-acetylmuramoylalanyl-D-glutamate-2,6-diaminopimelate ligase activity"/>
    <property type="evidence" value="ECO:0007669"/>
    <property type="project" value="UniProtKB-UniRule"/>
</dbReference>
<organism evidence="12 13">
    <name type="scientific">Winogradskyella jejuensis</name>
    <dbReference type="NCBI Taxonomy" id="1089305"/>
    <lineage>
        <taxon>Bacteria</taxon>
        <taxon>Pseudomonadati</taxon>
        <taxon>Bacteroidota</taxon>
        <taxon>Flavobacteriia</taxon>
        <taxon>Flavobacteriales</taxon>
        <taxon>Flavobacteriaceae</taxon>
        <taxon>Winogradskyella</taxon>
    </lineage>
</organism>
<feature type="binding site" evidence="7">
    <location>
        <position position="31"/>
    </location>
    <ligand>
        <name>UDP-N-acetyl-alpha-D-muramoyl-L-alanyl-D-glutamate</name>
        <dbReference type="ChEBI" id="CHEBI:83900"/>
    </ligand>
</feature>
<dbReference type="PANTHER" id="PTHR23135">
    <property type="entry name" value="MUR LIGASE FAMILY MEMBER"/>
    <property type="match status" value="1"/>
</dbReference>
<feature type="binding site" evidence="7">
    <location>
        <begin position="154"/>
        <end position="155"/>
    </location>
    <ligand>
        <name>UDP-N-acetyl-alpha-D-muramoyl-L-alanyl-D-glutamate</name>
        <dbReference type="ChEBI" id="CHEBI:83900"/>
    </ligand>
</feature>
<evidence type="ECO:0000256" key="5">
    <source>
        <dbReference type="ARBA" id="ARBA00023306"/>
    </source>
</evidence>
<feature type="binding site" evidence="7">
    <location>
        <position position="181"/>
    </location>
    <ligand>
        <name>UDP-N-acetyl-alpha-D-muramoyl-L-alanyl-D-glutamate</name>
        <dbReference type="ChEBI" id="CHEBI:83900"/>
    </ligand>
</feature>
<dbReference type="Gene3D" id="3.40.1190.10">
    <property type="entry name" value="Mur-like, catalytic domain"/>
    <property type="match status" value="1"/>
</dbReference>
<dbReference type="Pfam" id="PF02875">
    <property type="entry name" value="Mur_ligase_C"/>
    <property type="match status" value="1"/>
</dbReference>
<dbReference type="InterPro" id="IPR036615">
    <property type="entry name" value="Mur_ligase_C_dom_sf"/>
</dbReference>
<evidence type="ECO:0000256" key="7">
    <source>
        <dbReference type="HAMAP-Rule" id="MF_00208"/>
    </source>
</evidence>
<keyword evidence="3 7" id="KW-0133">Cell shape</keyword>
<keyword evidence="4 7" id="KW-0573">Peptidoglycan synthesis</keyword>
<dbReference type="SUPFAM" id="SSF63418">
    <property type="entry name" value="MurE/MurF N-terminal domain"/>
    <property type="match status" value="1"/>
</dbReference>
<dbReference type="UniPathway" id="UPA00219"/>
<name>A0A1M5LC24_9FLAO</name>
<dbReference type="InterPro" id="IPR036565">
    <property type="entry name" value="Mur-like_cat_sf"/>
</dbReference>
<dbReference type="GO" id="GO:0051301">
    <property type="term" value="P:cell division"/>
    <property type="evidence" value="ECO:0007669"/>
    <property type="project" value="UniProtKB-KW"/>
</dbReference>
<feature type="short sequence motif" description="Meso-diaminopimelate recognition motif" evidence="7">
    <location>
        <begin position="403"/>
        <end position="406"/>
    </location>
</feature>
<sequence>MKPLKDILYKVKINAVVGSTSVNVNKVEFDSRKIESNDVFVALVGTISDGHDYISKSIEDGAVAVVCQNLPEELVDNITYIEVENSNEALAFMAANYYENPSENLKLVGTTGTNGKTTVSSLLYQLFKKAGYKVGLLSTVKIMVDNTEYKATHTTPDSLTINKYLQLMNQEGVEFCFMEVSSHGIHQRRTQGLYFTGGIFTNLSHDHLDYHNTFAEYRDVKKAFFDGLPKTAFALVNTDDKNGLVMMQNTNAKKYTYALKTYADYKAQILENQFGGLLLKLNDNEVWTKLIGNFNAYNLLAIYATSELLGLDKEESLRHISELESVSGRFEYFVSDEKITAIVDYAHTPDALKNVLETINSIRTKNEELITVVGCGGDRDATKRPKMGHIASALSTKVIFTSDNPRTEDAQSILNDIEKGVEPQNFKKVLSISDRKQAIKTACQLAQPNDIILIAGKGHETYQEINGERTDFDDYEIVSELLKQLQK</sequence>
<feature type="binding site" evidence="7">
    <location>
        <position position="379"/>
    </location>
    <ligand>
        <name>meso-2,6-diaminopimelate</name>
        <dbReference type="ChEBI" id="CHEBI:57791"/>
    </ligand>
</feature>
<evidence type="ECO:0000256" key="8">
    <source>
        <dbReference type="RuleBase" id="RU004135"/>
    </source>
</evidence>
<keyword evidence="13" id="KW-1185">Reference proteome</keyword>
<dbReference type="GO" id="GO:0009252">
    <property type="term" value="P:peptidoglycan biosynthetic process"/>
    <property type="evidence" value="ECO:0007669"/>
    <property type="project" value="UniProtKB-UniRule"/>
</dbReference>
<comment type="cofactor">
    <cofactor evidence="7">
        <name>Mg(2+)</name>
        <dbReference type="ChEBI" id="CHEBI:18420"/>
    </cofactor>
</comment>
<feature type="domain" description="Mur ligase central" evidence="11">
    <location>
        <begin position="111"/>
        <end position="304"/>
    </location>
</feature>
<feature type="modified residue" description="N6-carboxylysine" evidence="7">
    <location>
        <position position="221"/>
    </location>
</feature>
<evidence type="ECO:0000256" key="2">
    <source>
        <dbReference type="ARBA" id="ARBA00022618"/>
    </source>
</evidence>
<dbReference type="PANTHER" id="PTHR23135:SF4">
    <property type="entry name" value="UDP-N-ACETYLMURAMOYL-L-ALANYL-D-GLUTAMATE--2,6-DIAMINOPIMELATE LIGASE MURE HOMOLOG, CHLOROPLASTIC"/>
    <property type="match status" value="1"/>
</dbReference>
<gene>
    <name evidence="7" type="primary">murE</name>
    <name evidence="12" type="ORF">SAMN05444148_0582</name>
</gene>
<dbReference type="Pfam" id="PF08245">
    <property type="entry name" value="Mur_ligase_M"/>
    <property type="match status" value="1"/>
</dbReference>
<proteinExistence type="inferred from homology"/>